<dbReference type="EMBL" id="OY660880">
    <property type="protein sequence ID" value="CAJ1077881.1"/>
    <property type="molecule type" value="Genomic_DNA"/>
</dbReference>
<reference evidence="5" key="1">
    <citation type="submission" date="2023-08" db="EMBL/GenBank/DDBJ databases">
        <authorList>
            <person name="Alioto T."/>
            <person name="Alioto T."/>
            <person name="Gomez Garrido J."/>
        </authorList>
    </citation>
    <scope>NUCLEOTIDE SEQUENCE</scope>
</reference>
<dbReference type="Gene3D" id="2.60.40.10">
    <property type="entry name" value="Immunoglobulins"/>
    <property type="match status" value="1"/>
</dbReference>
<evidence type="ECO:0000256" key="1">
    <source>
        <dbReference type="SAM" id="MobiDB-lite"/>
    </source>
</evidence>
<feature type="compositionally biased region" description="Low complexity" evidence="1">
    <location>
        <begin position="232"/>
        <end position="247"/>
    </location>
</feature>
<dbReference type="SMART" id="SM00409">
    <property type="entry name" value="IG"/>
    <property type="match status" value="1"/>
</dbReference>
<dbReference type="GO" id="GO:0009897">
    <property type="term" value="C:external side of plasma membrane"/>
    <property type="evidence" value="ECO:0007669"/>
    <property type="project" value="TreeGrafter"/>
</dbReference>
<evidence type="ECO:0000256" key="2">
    <source>
        <dbReference type="SAM" id="Phobius"/>
    </source>
</evidence>
<evidence type="ECO:0000256" key="3">
    <source>
        <dbReference type="SAM" id="SignalP"/>
    </source>
</evidence>
<dbReference type="Proteomes" id="UP001178508">
    <property type="component" value="Chromosome 17"/>
</dbReference>
<sequence length="371" mass="41681">MPSSRRNRETRVMGEFKHIQMFLLWILVLRFAASETGLSTPMYNVRLGDNVTMACENVIKGHHKCNSTTWAFSRGRDPKVELVKLGKINAESNRLSVTEGCFLRIRKVREEDVGRYYCQQYVSGKKQGLDAEVHLAVVTMTEEKKGDEVTLRCSVWTHGRCKHGVRWLFELDDVKKQNQGARTFESPCNGNVTFDIYSFMYKSRHDLLDCEVTYGNRGQLIPFRLQPSDQNTSGGSTTSITESSTPTEKTETTGKDINSAAEESSKLTDWLWLFVTVPLVVLLLLTVTVVIVIKRRRTKGQRRQRNDGGQTSNVTEARSDTANPEDGVSYASVSYTRGTNSEAQGKNGDEVTYSTVKVSSTDPSNLYASIN</sequence>
<proteinExistence type="predicted"/>
<feature type="region of interest" description="Disordered" evidence="1">
    <location>
        <begin position="223"/>
        <end position="257"/>
    </location>
</feature>
<keyword evidence="6" id="KW-1185">Reference proteome</keyword>
<keyword evidence="2" id="KW-0812">Transmembrane</keyword>
<dbReference type="GO" id="GO:0045121">
    <property type="term" value="C:membrane raft"/>
    <property type="evidence" value="ECO:0007669"/>
    <property type="project" value="TreeGrafter"/>
</dbReference>
<dbReference type="InterPro" id="IPR036179">
    <property type="entry name" value="Ig-like_dom_sf"/>
</dbReference>
<feature type="transmembrane region" description="Helical" evidence="2">
    <location>
        <begin position="270"/>
        <end position="293"/>
    </location>
</feature>
<dbReference type="GO" id="GO:1990782">
    <property type="term" value="F:protein tyrosine kinase binding"/>
    <property type="evidence" value="ECO:0007669"/>
    <property type="project" value="TreeGrafter"/>
</dbReference>
<evidence type="ECO:0000259" key="4">
    <source>
        <dbReference type="SMART" id="SM00409"/>
    </source>
</evidence>
<dbReference type="AlphaFoldDB" id="A0AAV1GYK7"/>
<dbReference type="PANTHER" id="PTHR11422">
    <property type="entry name" value="T-CELL SURFACE GLYCOPROTEIN CD4"/>
    <property type="match status" value="1"/>
</dbReference>
<dbReference type="GO" id="GO:0035723">
    <property type="term" value="P:interleukin-15-mediated signaling pathway"/>
    <property type="evidence" value="ECO:0007669"/>
    <property type="project" value="TreeGrafter"/>
</dbReference>
<dbReference type="InterPro" id="IPR003599">
    <property type="entry name" value="Ig_sub"/>
</dbReference>
<keyword evidence="2" id="KW-1133">Transmembrane helix</keyword>
<feature type="chain" id="PRO_5043606395" evidence="3">
    <location>
        <begin position="35"/>
        <end position="371"/>
    </location>
</feature>
<protein>
    <submittedName>
        <fullName evidence="5">Uncharacterized protein LOC127367993 isoform X1</fullName>
    </submittedName>
</protein>
<dbReference type="GO" id="GO:0042289">
    <property type="term" value="F:MHC class II protein binding"/>
    <property type="evidence" value="ECO:0007669"/>
    <property type="project" value="TreeGrafter"/>
</dbReference>
<evidence type="ECO:0000313" key="5">
    <source>
        <dbReference type="EMBL" id="CAJ1077881.1"/>
    </source>
</evidence>
<feature type="compositionally biased region" description="Polar residues" evidence="1">
    <location>
        <begin position="307"/>
        <end position="322"/>
    </location>
</feature>
<keyword evidence="3" id="KW-0732">Signal</keyword>
<dbReference type="PANTHER" id="PTHR11422:SF5">
    <property type="entry name" value="DIVERSE IMMUNOGLOBULIN DOMAIN-CONTAINING PROTEIN 1.1 ISOFORM X1-RELATED"/>
    <property type="match status" value="1"/>
</dbReference>
<name>A0AAV1GYK7_XYRNO</name>
<dbReference type="GO" id="GO:0070374">
    <property type="term" value="P:positive regulation of ERK1 and ERK2 cascade"/>
    <property type="evidence" value="ECO:0007669"/>
    <property type="project" value="TreeGrafter"/>
</dbReference>
<accession>A0AAV1GYK7</accession>
<feature type="domain" description="Immunoglobulin" evidence="4">
    <location>
        <begin position="40"/>
        <end position="136"/>
    </location>
</feature>
<feature type="region of interest" description="Disordered" evidence="1">
    <location>
        <begin position="298"/>
        <end position="329"/>
    </location>
</feature>
<organism evidence="5 6">
    <name type="scientific">Xyrichtys novacula</name>
    <name type="common">Pearly razorfish</name>
    <name type="synonym">Hemipteronotus novacula</name>
    <dbReference type="NCBI Taxonomy" id="13765"/>
    <lineage>
        <taxon>Eukaryota</taxon>
        <taxon>Metazoa</taxon>
        <taxon>Chordata</taxon>
        <taxon>Craniata</taxon>
        <taxon>Vertebrata</taxon>
        <taxon>Euteleostomi</taxon>
        <taxon>Actinopterygii</taxon>
        <taxon>Neopterygii</taxon>
        <taxon>Teleostei</taxon>
        <taxon>Neoteleostei</taxon>
        <taxon>Acanthomorphata</taxon>
        <taxon>Eupercaria</taxon>
        <taxon>Labriformes</taxon>
        <taxon>Labridae</taxon>
        <taxon>Xyrichtys</taxon>
    </lineage>
</organism>
<dbReference type="SUPFAM" id="SSF48726">
    <property type="entry name" value="Immunoglobulin"/>
    <property type="match status" value="1"/>
</dbReference>
<dbReference type="InterPro" id="IPR013783">
    <property type="entry name" value="Ig-like_fold"/>
</dbReference>
<evidence type="ECO:0000313" key="6">
    <source>
        <dbReference type="Proteomes" id="UP001178508"/>
    </source>
</evidence>
<feature type="signal peptide" evidence="3">
    <location>
        <begin position="1"/>
        <end position="34"/>
    </location>
</feature>
<gene>
    <name evidence="5" type="ORF">XNOV1_A017050</name>
</gene>
<keyword evidence="2" id="KW-0472">Membrane</keyword>
<dbReference type="GO" id="GO:0042110">
    <property type="term" value="P:T cell activation"/>
    <property type="evidence" value="ECO:0007669"/>
    <property type="project" value="TreeGrafter"/>
</dbReference>